<dbReference type="PANTHER" id="PTHR12714:SF9">
    <property type="entry name" value="PROTEIN-S-ISOPRENYLCYSTEINE O-METHYLTRANSFERASE"/>
    <property type="match status" value="1"/>
</dbReference>
<sequence length="265" mass="28994">MKNLMLSIGNFFFKYRNQAFPLIIVALFVAAPPATTVLGSATLEKWKDAAALLIVSAGLILRATVIGYAYIKRGGLNKRVYAKDLVTEGMFGVCRNPLYVGNMLIYSGLFLFHGNPVVVAVGCLLFGFIYQCIVYAEEEFLADKFGEAYSAYCRDVPRWGLKLSAFSASTEGMAFNMRRVIAKDYSTMSSTLIALLATEFYRVAADSISDQELTYAMVLVGLFVAVIALTGLVSSMKKMGVFDELKAARSGLFHVSFFGPNCRAG</sequence>
<feature type="transmembrane region" description="Helical" evidence="5">
    <location>
        <begin position="92"/>
        <end position="111"/>
    </location>
</feature>
<protein>
    <submittedName>
        <fullName evidence="6">Phospholipid methyltransferase</fullName>
    </submittedName>
</protein>
<dbReference type="RefSeq" id="WP_062370142.1">
    <property type="nucleotide sequence ID" value="NZ_LNCD01000064.1"/>
</dbReference>
<keyword evidence="6" id="KW-0808">Transferase</keyword>
<proteinExistence type="predicted"/>
<feature type="transmembrane region" description="Helical" evidence="5">
    <location>
        <begin position="49"/>
        <end position="71"/>
    </location>
</feature>
<evidence type="ECO:0000313" key="7">
    <source>
        <dbReference type="Proteomes" id="UP000068164"/>
    </source>
</evidence>
<evidence type="ECO:0000256" key="2">
    <source>
        <dbReference type="ARBA" id="ARBA00022692"/>
    </source>
</evidence>
<dbReference type="InterPro" id="IPR007318">
    <property type="entry name" value="Phopholipid_MeTrfase"/>
</dbReference>
<dbReference type="GO" id="GO:0008168">
    <property type="term" value="F:methyltransferase activity"/>
    <property type="evidence" value="ECO:0007669"/>
    <property type="project" value="UniProtKB-KW"/>
</dbReference>
<dbReference type="Proteomes" id="UP000068164">
    <property type="component" value="Unassembled WGS sequence"/>
</dbReference>
<gene>
    <name evidence="6" type="ORF">AS026_03505</name>
</gene>
<keyword evidence="3 5" id="KW-1133">Transmembrane helix</keyword>
<reference evidence="6 7" key="1">
    <citation type="submission" date="2015-11" db="EMBL/GenBank/DDBJ databases">
        <title>Draft Genome Sequence of the Strain BR 10423 (Rhizobium sp.) isolated from nodules of Mimosa pudica.</title>
        <authorList>
            <person name="Barauna A.C."/>
            <person name="Zilli J.E."/>
            <person name="Simoes-Araujo J.L."/>
            <person name="Reis V.M."/>
            <person name="James E.K."/>
            <person name="Reis F.B.Jr."/>
            <person name="Rouws L.F."/>
            <person name="Passos S.R."/>
            <person name="Gois S.R."/>
        </authorList>
    </citation>
    <scope>NUCLEOTIDE SEQUENCE [LARGE SCALE GENOMIC DNA]</scope>
    <source>
        <strain evidence="6 7">BR10423</strain>
    </source>
</reference>
<organism evidence="6 7">
    <name type="scientific">Rhizobium altiplani</name>
    <dbReference type="NCBI Taxonomy" id="1864509"/>
    <lineage>
        <taxon>Bacteria</taxon>
        <taxon>Pseudomonadati</taxon>
        <taxon>Pseudomonadota</taxon>
        <taxon>Alphaproteobacteria</taxon>
        <taxon>Hyphomicrobiales</taxon>
        <taxon>Rhizobiaceae</taxon>
        <taxon>Rhizobium/Agrobacterium group</taxon>
        <taxon>Rhizobium</taxon>
    </lineage>
</organism>
<comment type="subcellular location">
    <subcellularLocation>
        <location evidence="1">Endomembrane system</location>
        <topology evidence="1">Multi-pass membrane protein</topology>
    </subcellularLocation>
</comment>
<dbReference type="PANTHER" id="PTHR12714">
    <property type="entry name" value="PROTEIN-S ISOPRENYLCYSTEINE O-METHYLTRANSFERASE"/>
    <property type="match status" value="1"/>
</dbReference>
<dbReference type="Gene3D" id="1.20.120.1630">
    <property type="match status" value="1"/>
</dbReference>
<dbReference type="GO" id="GO:0032259">
    <property type="term" value="P:methylation"/>
    <property type="evidence" value="ECO:0007669"/>
    <property type="project" value="UniProtKB-KW"/>
</dbReference>
<keyword evidence="2 5" id="KW-0812">Transmembrane</keyword>
<evidence type="ECO:0000256" key="5">
    <source>
        <dbReference type="SAM" id="Phobius"/>
    </source>
</evidence>
<comment type="caution">
    <text evidence="6">The sequence shown here is derived from an EMBL/GenBank/DDBJ whole genome shotgun (WGS) entry which is preliminary data.</text>
</comment>
<dbReference type="OrthoDB" id="9811969at2"/>
<feature type="transmembrane region" description="Helical" evidence="5">
    <location>
        <begin position="213"/>
        <end position="233"/>
    </location>
</feature>
<evidence type="ECO:0000313" key="6">
    <source>
        <dbReference type="EMBL" id="KWV53725.1"/>
    </source>
</evidence>
<keyword evidence="7" id="KW-1185">Reference proteome</keyword>
<keyword evidence="4 5" id="KW-0472">Membrane</keyword>
<name>A0A109JRB0_9HYPH</name>
<keyword evidence="6" id="KW-0489">Methyltransferase</keyword>
<feature type="transmembrane region" description="Helical" evidence="5">
    <location>
        <begin position="117"/>
        <end position="136"/>
    </location>
</feature>
<dbReference type="GO" id="GO:0012505">
    <property type="term" value="C:endomembrane system"/>
    <property type="evidence" value="ECO:0007669"/>
    <property type="project" value="UniProtKB-SubCell"/>
</dbReference>
<dbReference type="Pfam" id="PF04191">
    <property type="entry name" value="PEMT"/>
    <property type="match status" value="1"/>
</dbReference>
<evidence type="ECO:0000256" key="1">
    <source>
        <dbReference type="ARBA" id="ARBA00004127"/>
    </source>
</evidence>
<dbReference type="EMBL" id="LNCD01000064">
    <property type="protein sequence ID" value="KWV53725.1"/>
    <property type="molecule type" value="Genomic_DNA"/>
</dbReference>
<evidence type="ECO:0000256" key="4">
    <source>
        <dbReference type="ARBA" id="ARBA00023136"/>
    </source>
</evidence>
<evidence type="ECO:0000256" key="3">
    <source>
        <dbReference type="ARBA" id="ARBA00022989"/>
    </source>
</evidence>
<accession>A0A109JRB0</accession>
<dbReference type="AlphaFoldDB" id="A0A109JRB0"/>
<feature type="transmembrane region" description="Helical" evidence="5">
    <location>
        <begin position="185"/>
        <end position="201"/>
    </location>
</feature>